<dbReference type="RefSeq" id="WP_160196682.1">
    <property type="nucleotide sequence ID" value="NZ_QXXA01000005.1"/>
</dbReference>
<keyword evidence="1" id="KW-1133">Transmembrane helix</keyword>
<dbReference type="EMBL" id="QXXA01000005">
    <property type="protein sequence ID" value="NBI06199.1"/>
    <property type="molecule type" value="Genomic_DNA"/>
</dbReference>
<keyword evidence="3" id="KW-1185">Reference proteome</keyword>
<feature type="transmembrane region" description="Helical" evidence="1">
    <location>
        <begin position="58"/>
        <end position="75"/>
    </location>
</feature>
<evidence type="ECO:0000313" key="3">
    <source>
        <dbReference type="Proteomes" id="UP000467132"/>
    </source>
</evidence>
<keyword evidence="1" id="KW-0812">Transmembrane</keyword>
<evidence type="ECO:0000313" key="2">
    <source>
        <dbReference type="EMBL" id="NBI06199.1"/>
    </source>
</evidence>
<dbReference type="Proteomes" id="UP000467132">
    <property type="component" value="Unassembled WGS sequence"/>
</dbReference>
<evidence type="ECO:0000256" key="1">
    <source>
        <dbReference type="SAM" id="Phobius"/>
    </source>
</evidence>
<dbReference type="AlphaFoldDB" id="A0A845QWN9"/>
<organism evidence="2 3">
    <name type="scientific">Senegalia massiliensis</name>
    <dbReference type="NCBI Taxonomy" id="1720316"/>
    <lineage>
        <taxon>Bacteria</taxon>
        <taxon>Bacillati</taxon>
        <taxon>Bacillota</taxon>
        <taxon>Clostridia</taxon>
        <taxon>Eubacteriales</taxon>
        <taxon>Clostridiaceae</taxon>
        <taxon>Senegalia</taxon>
    </lineage>
</organism>
<name>A0A845QWN9_9CLOT</name>
<accession>A0A845QWN9</accession>
<reference evidence="2 3" key="1">
    <citation type="submission" date="2018-08" db="EMBL/GenBank/DDBJ databases">
        <title>Murine metabolic-syndrome-specific gut microbial biobank.</title>
        <authorList>
            <person name="Liu C."/>
        </authorList>
    </citation>
    <scope>NUCLEOTIDE SEQUENCE [LARGE SCALE GENOMIC DNA]</scope>
    <source>
        <strain evidence="2 3">583</strain>
    </source>
</reference>
<gene>
    <name evidence="2" type="ORF">D3Z33_04905</name>
</gene>
<sequence length="232" mass="27148">MLIIGIANTFILWLFTKLNKISKESSLYKRLNIFLVIVPLIIIYIYFLYLLTDTHIDWIIASILALIIMSIISIYEKKVKNDKYINSIMVITTMILNFILFNIIILFILSPNIRTFLYVILFSISGITSRSKNNDGKVKYVATITVILLIVISLITKNHMGIQIKPERIADDYIIEKGYDLDEIDHKNIDYFKIKNEPINITYITRVKNNRKFGKMISMKYYKGKIIDFKVD</sequence>
<comment type="caution">
    <text evidence="2">The sequence shown here is derived from an EMBL/GenBank/DDBJ whole genome shotgun (WGS) entry which is preliminary data.</text>
</comment>
<feature type="transmembrane region" description="Helical" evidence="1">
    <location>
        <begin position="138"/>
        <end position="156"/>
    </location>
</feature>
<protein>
    <submittedName>
        <fullName evidence="2">Uncharacterized protein</fullName>
    </submittedName>
</protein>
<proteinExistence type="predicted"/>
<feature type="transmembrane region" description="Helical" evidence="1">
    <location>
        <begin position="31"/>
        <end position="52"/>
    </location>
</feature>
<keyword evidence="1" id="KW-0472">Membrane</keyword>
<feature type="transmembrane region" description="Helical" evidence="1">
    <location>
        <begin position="87"/>
        <end position="109"/>
    </location>
</feature>